<dbReference type="InterPro" id="IPR036890">
    <property type="entry name" value="HATPase_C_sf"/>
</dbReference>
<dbReference type="CDD" id="cd00082">
    <property type="entry name" value="HisKA"/>
    <property type="match status" value="1"/>
</dbReference>
<keyword evidence="8" id="KW-0547">Nucleotide-binding</keyword>
<sequence>MSIRLRLTAWYSGILAVMLLVFSGAIYVFFYINTYGDLKDRLRAQAERPELLQPTLNFDGSLDLSFNNRLDAQYMFGQMYIYDSRKLTLSGNLQDLGLQFDVPSREQVKNKMQFVQGTYGGYHFLIYQVAVNAENYNNNPVGVLQIASYTGEQDKLLHRLKTILIAGSFATLLAAFTFGLFMARKSMNPIGKVTEAAESIQTGNDLSVRIEYDGPPDEIGRLIHTVNGMLARMDGIYKDMEEAYAVQRRFVSDASHELRTPLTTIRGNIDLLRKIWELEPGKDRGFSEADIRQMSVEAIQDIADEAQRMTRLVADMLTLARSDTGRTFEKEPVALEPMMNEVARRAALLPRQAEWSAGDLSVLNGKYVVGNKDYLQQMLFIFIDNAFKYTPSGEVRFDAVLYQNQVGLRIADTGIGMAKSEVPHIFDRFYRADESRGNTEGIGLGLSIAKWIIEEHGGSVEVVTRQGEGTTFVVWLPLLFAPPLE</sequence>
<evidence type="ECO:0000256" key="6">
    <source>
        <dbReference type="ARBA" id="ARBA00022679"/>
    </source>
</evidence>
<comment type="caution">
    <text evidence="17">The sequence shown here is derived from an EMBL/GenBank/DDBJ whole genome shotgun (WGS) entry which is preliminary data.</text>
</comment>
<keyword evidence="9 17" id="KW-0418">Kinase</keyword>
<dbReference type="SUPFAM" id="SSF158472">
    <property type="entry name" value="HAMP domain-like"/>
    <property type="match status" value="1"/>
</dbReference>
<feature type="transmembrane region" description="Helical" evidence="14">
    <location>
        <begin position="7"/>
        <end position="32"/>
    </location>
</feature>
<keyword evidence="6" id="KW-0808">Transferase</keyword>
<dbReference type="PRINTS" id="PR00344">
    <property type="entry name" value="BCTRLSENSOR"/>
</dbReference>
<dbReference type="PROSITE" id="PS50885">
    <property type="entry name" value="HAMP"/>
    <property type="match status" value="1"/>
</dbReference>
<dbReference type="InterPro" id="IPR036097">
    <property type="entry name" value="HisK_dim/P_sf"/>
</dbReference>
<dbReference type="Pfam" id="PF00512">
    <property type="entry name" value="HisKA"/>
    <property type="match status" value="1"/>
</dbReference>
<dbReference type="Gene3D" id="1.10.287.130">
    <property type="match status" value="1"/>
</dbReference>
<evidence type="ECO:0000256" key="3">
    <source>
        <dbReference type="ARBA" id="ARBA00012438"/>
    </source>
</evidence>
<keyword evidence="10" id="KW-0067">ATP-binding</keyword>
<evidence type="ECO:0000256" key="7">
    <source>
        <dbReference type="ARBA" id="ARBA00022692"/>
    </source>
</evidence>
<dbReference type="SMART" id="SM00304">
    <property type="entry name" value="HAMP"/>
    <property type="match status" value="1"/>
</dbReference>
<dbReference type="CDD" id="cd00075">
    <property type="entry name" value="HATPase"/>
    <property type="match status" value="1"/>
</dbReference>
<gene>
    <name evidence="17" type="ORF">F4V43_15000</name>
</gene>
<dbReference type="GO" id="GO:0005524">
    <property type="term" value="F:ATP binding"/>
    <property type="evidence" value="ECO:0007669"/>
    <property type="project" value="UniProtKB-KW"/>
</dbReference>
<feature type="domain" description="Histidine kinase" evidence="15">
    <location>
        <begin position="253"/>
        <end position="480"/>
    </location>
</feature>
<evidence type="ECO:0000256" key="5">
    <source>
        <dbReference type="ARBA" id="ARBA00022553"/>
    </source>
</evidence>
<accession>A0A5J5FZ59</accession>
<dbReference type="RefSeq" id="WP_150459070.1">
    <property type="nucleotide sequence ID" value="NZ_VYKK01000022.1"/>
</dbReference>
<keyword evidence="5" id="KW-0597">Phosphoprotein</keyword>
<evidence type="ECO:0000256" key="2">
    <source>
        <dbReference type="ARBA" id="ARBA00004651"/>
    </source>
</evidence>
<dbReference type="FunFam" id="1.10.287.130:FF:000001">
    <property type="entry name" value="Two-component sensor histidine kinase"/>
    <property type="match status" value="1"/>
</dbReference>
<organism evidence="17 18">
    <name type="scientific">Paenibacillus spiritus</name>
    <dbReference type="NCBI Taxonomy" id="2496557"/>
    <lineage>
        <taxon>Bacteria</taxon>
        <taxon>Bacillati</taxon>
        <taxon>Bacillota</taxon>
        <taxon>Bacilli</taxon>
        <taxon>Bacillales</taxon>
        <taxon>Paenibacillaceae</taxon>
        <taxon>Paenibacillus</taxon>
    </lineage>
</organism>
<comment type="catalytic activity">
    <reaction evidence="1">
        <text>ATP + protein L-histidine = ADP + protein N-phospho-L-histidine.</text>
        <dbReference type="EC" id="2.7.13.3"/>
    </reaction>
</comment>
<evidence type="ECO:0000256" key="10">
    <source>
        <dbReference type="ARBA" id="ARBA00022840"/>
    </source>
</evidence>
<dbReference type="InterPro" id="IPR003660">
    <property type="entry name" value="HAMP_dom"/>
</dbReference>
<dbReference type="PROSITE" id="PS50109">
    <property type="entry name" value="HIS_KIN"/>
    <property type="match status" value="1"/>
</dbReference>
<dbReference type="AlphaFoldDB" id="A0A5J5FZ59"/>
<comment type="subcellular location">
    <subcellularLocation>
        <location evidence="2">Cell membrane</location>
        <topology evidence="2">Multi-pass membrane protein</topology>
    </subcellularLocation>
</comment>
<evidence type="ECO:0000256" key="4">
    <source>
        <dbReference type="ARBA" id="ARBA00022475"/>
    </source>
</evidence>
<dbReference type="CDD" id="cd06225">
    <property type="entry name" value="HAMP"/>
    <property type="match status" value="1"/>
</dbReference>
<protein>
    <recommendedName>
        <fullName evidence="3">histidine kinase</fullName>
        <ecNumber evidence="3">2.7.13.3</ecNumber>
    </recommendedName>
</protein>
<dbReference type="InterPro" id="IPR005467">
    <property type="entry name" value="His_kinase_dom"/>
</dbReference>
<dbReference type="SUPFAM" id="SSF55874">
    <property type="entry name" value="ATPase domain of HSP90 chaperone/DNA topoisomerase II/histidine kinase"/>
    <property type="match status" value="1"/>
</dbReference>
<dbReference type="SMART" id="SM00387">
    <property type="entry name" value="HATPase_c"/>
    <property type="match status" value="1"/>
</dbReference>
<evidence type="ECO:0000256" key="13">
    <source>
        <dbReference type="ARBA" id="ARBA00023136"/>
    </source>
</evidence>
<proteinExistence type="predicted"/>
<keyword evidence="12" id="KW-0902">Two-component regulatory system</keyword>
<dbReference type="InterPro" id="IPR050428">
    <property type="entry name" value="TCS_sensor_his_kinase"/>
</dbReference>
<dbReference type="EC" id="2.7.13.3" evidence="3"/>
<dbReference type="OrthoDB" id="9786919at2"/>
<dbReference type="Gene3D" id="3.30.565.10">
    <property type="entry name" value="Histidine kinase-like ATPase, C-terminal domain"/>
    <property type="match status" value="1"/>
</dbReference>
<dbReference type="GO" id="GO:0005886">
    <property type="term" value="C:plasma membrane"/>
    <property type="evidence" value="ECO:0007669"/>
    <property type="project" value="UniProtKB-SubCell"/>
</dbReference>
<evidence type="ECO:0000256" key="11">
    <source>
        <dbReference type="ARBA" id="ARBA00022989"/>
    </source>
</evidence>
<evidence type="ECO:0000313" key="17">
    <source>
        <dbReference type="EMBL" id="KAA8999638.1"/>
    </source>
</evidence>
<evidence type="ECO:0000259" key="16">
    <source>
        <dbReference type="PROSITE" id="PS50885"/>
    </source>
</evidence>
<dbReference type="PANTHER" id="PTHR45436">
    <property type="entry name" value="SENSOR HISTIDINE KINASE YKOH"/>
    <property type="match status" value="1"/>
</dbReference>
<dbReference type="GO" id="GO:0000155">
    <property type="term" value="F:phosphorelay sensor kinase activity"/>
    <property type="evidence" value="ECO:0007669"/>
    <property type="project" value="InterPro"/>
</dbReference>
<evidence type="ECO:0000259" key="15">
    <source>
        <dbReference type="PROSITE" id="PS50109"/>
    </source>
</evidence>
<reference evidence="17 18" key="1">
    <citation type="submission" date="2019-09" db="EMBL/GenBank/DDBJ databases">
        <title>Bacillus ochoae sp. nov., Paenibacillus whitsoniae sp. nov., Paenibacillus spiritus sp. nov. Isolated from the Mars Exploration Rover during spacecraft assembly.</title>
        <authorList>
            <person name="Seuylemezian A."/>
            <person name="Vaishampayan P."/>
        </authorList>
    </citation>
    <scope>NUCLEOTIDE SEQUENCE [LARGE SCALE GENOMIC DNA]</scope>
    <source>
        <strain evidence="17 18">MER_111</strain>
    </source>
</reference>
<feature type="domain" description="HAMP" evidence="16">
    <location>
        <begin position="184"/>
        <end position="238"/>
    </location>
</feature>
<feature type="transmembrane region" description="Helical" evidence="14">
    <location>
        <begin position="163"/>
        <end position="183"/>
    </location>
</feature>
<dbReference type="PANTHER" id="PTHR45436:SF5">
    <property type="entry name" value="SENSOR HISTIDINE KINASE TRCS"/>
    <property type="match status" value="1"/>
</dbReference>
<keyword evidence="13 14" id="KW-0472">Membrane</keyword>
<dbReference type="InterPro" id="IPR003661">
    <property type="entry name" value="HisK_dim/P_dom"/>
</dbReference>
<keyword evidence="7 14" id="KW-0812">Transmembrane</keyword>
<dbReference type="Proteomes" id="UP000367750">
    <property type="component" value="Unassembled WGS sequence"/>
</dbReference>
<evidence type="ECO:0000256" key="1">
    <source>
        <dbReference type="ARBA" id="ARBA00000085"/>
    </source>
</evidence>
<evidence type="ECO:0000313" key="18">
    <source>
        <dbReference type="Proteomes" id="UP000367750"/>
    </source>
</evidence>
<evidence type="ECO:0000256" key="14">
    <source>
        <dbReference type="SAM" id="Phobius"/>
    </source>
</evidence>
<dbReference type="Gene3D" id="6.10.340.10">
    <property type="match status" value="1"/>
</dbReference>
<keyword evidence="11 14" id="KW-1133">Transmembrane helix</keyword>
<evidence type="ECO:0000256" key="9">
    <source>
        <dbReference type="ARBA" id="ARBA00022777"/>
    </source>
</evidence>
<dbReference type="SUPFAM" id="SSF47384">
    <property type="entry name" value="Homodimeric domain of signal transducing histidine kinase"/>
    <property type="match status" value="1"/>
</dbReference>
<keyword evidence="18" id="KW-1185">Reference proteome</keyword>
<dbReference type="InterPro" id="IPR004358">
    <property type="entry name" value="Sig_transdc_His_kin-like_C"/>
</dbReference>
<evidence type="ECO:0000256" key="12">
    <source>
        <dbReference type="ARBA" id="ARBA00023012"/>
    </source>
</evidence>
<dbReference type="FunFam" id="3.30.565.10:FF:000006">
    <property type="entry name" value="Sensor histidine kinase WalK"/>
    <property type="match status" value="1"/>
</dbReference>
<dbReference type="Pfam" id="PF00672">
    <property type="entry name" value="HAMP"/>
    <property type="match status" value="1"/>
</dbReference>
<dbReference type="EMBL" id="VYKK01000022">
    <property type="protein sequence ID" value="KAA8999638.1"/>
    <property type="molecule type" value="Genomic_DNA"/>
</dbReference>
<name>A0A5J5FZ59_9BACL</name>
<dbReference type="Pfam" id="PF02518">
    <property type="entry name" value="HATPase_c"/>
    <property type="match status" value="1"/>
</dbReference>
<keyword evidence="4" id="KW-1003">Cell membrane</keyword>
<dbReference type="InterPro" id="IPR003594">
    <property type="entry name" value="HATPase_dom"/>
</dbReference>
<evidence type="ECO:0000256" key="8">
    <source>
        <dbReference type="ARBA" id="ARBA00022741"/>
    </source>
</evidence>
<dbReference type="SMART" id="SM00388">
    <property type="entry name" value="HisKA"/>
    <property type="match status" value="1"/>
</dbReference>